<dbReference type="EMBL" id="PFWP01000045">
    <property type="protein sequence ID" value="PJA49588.1"/>
    <property type="molecule type" value="Genomic_DNA"/>
</dbReference>
<keyword evidence="1" id="KW-1133">Transmembrane helix</keyword>
<evidence type="ECO:0000313" key="3">
    <source>
        <dbReference type="Proteomes" id="UP000230062"/>
    </source>
</evidence>
<dbReference type="Proteomes" id="UP000230062">
    <property type="component" value="Unassembled WGS sequence"/>
</dbReference>
<keyword evidence="1" id="KW-0812">Transmembrane</keyword>
<evidence type="ECO:0000313" key="2">
    <source>
        <dbReference type="EMBL" id="PJA49588.1"/>
    </source>
</evidence>
<organism evidence="2 3">
    <name type="scientific">Candidatus Shapirobacteria bacterium CG_4_9_14_3_um_filter_39_13</name>
    <dbReference type="NCBI Taxonomy" id="1974479"/>
    <lineage>
        <taxon>Bacteria</taxon>
        <taxon>Candidatus Shapironibacteriota</taxon>
    </lineage>
</organism>
<keyword evidence="1" id="KW-0472">Membrane</keyword>
<dbReference type="AlphaFoldDB" id="A0A2M7XLL6"/>
<feature type="transmembrane region" description="Helical" evidence="1">
    <location>
        <begin position="17"/>
        <end position="38"/>
    </location>
</feature>
<sequence length="161" mass="17527">MAEENTTSQPVKNQNPVIVFLIFIIVIGLLALAFFFGLKYRQIPGEVVPSPQPTPTPEEAAPTPTVDESGLIKQAVFKKTGLDATQAEVSINKNTGQHATGNIKEFEAVGGAYWLAAKTTEGWVCVYDGQSQPTCEQIAPYNFPKDMVPECLDENGQVVER</sequence>
<reference evidence="3" key="1">
    <citation type="submission" date="2017-09" db="EMBL/GenBank/DDBJ databases">
        <title>Depth-based differentiation of microbial function through sediment-hosted aquifers and enrichment of novel symbionts in the deep terrestrial subsurface.</title>
        <authorList>
            <person name="Probst A.J."/>
            <person name="Ladd B."/>
            <person name="Jarett J.K."/>
            <person name="Geller-Mcgrath D.E."/>
            <person name="Sieber C.M.K."/>
            <person name="Emerson J.B."/>
            <person name="Anantharaman K."/>
            <person name="Thomas B.C."/>
            <person name="Malmstrom R."/>
            <person name="Stieglmeier M."/>
            <person name="Klingl A."/>
            <person name="Woyke T."/>
            <person name="Ryan C.M."/>
            <person name="Banfield J.F."/>
        </authorList>
    </citation>
    <scope>NUCLEOTIDE SEQUENCE [LARGE SCALE GENOMIC DNA]</scope>
</reference>
<gene>
    <name evidence="2" type="ORF">CO169_01620</name>
</gene>
<comment type="caution">
    <text evidence="2">The sequence shown here is derived from an EMBL/GenBank/DDBJ whole genome shotgun (WGS) entry which is preliminary data.</text>
</comment>
<name>A0A2M7XLL6_9BACT</name>
<evidence type="ECO:0000256" key="1">
    <source>
        <dbReference type="SAM" id="Phobius"/>
    </source>
</evidence>
<protein>
    <submittedName>
        <fullName evidence="2">Uncharacterized protein</fullName>
    </submittedName>
</protein>
<accession>A0A2M7XLL6</accession>
<proteinExistence type="predicted"/>